<keyword evidence="6" id="KW-0863">Zinc-finger</keyword>
<dbReference type="PANTHER" id="PTHR13710:SF149">
    <property type="entry name" value="ATP-DEPENDENT DNA HELICASE TLH2"/>
    <property type="match status" value="1"/>
</dbReference>
<dbReference type="GO" id="GO:0005694">
    <property type="term" value="C:chromosome"/>
    <property type="evidence" value="ECO:0007669"/>
    <property type="project" value="TreeGrafter"/>
</dbReference>
<dbReference type="Gene3D" id="3.40.50.300">
    <property type="entry name" value="P-loop containing nucleotide triphosphate hydrolases"/>
    <property type="match status" value="2"/>
</dbReference>
<name>A0A8H5HWA9_9AGAR</name>
<dbReference type="InterPro" id="IPR027417">
    <property type="entry name" value="P-loop_NTPase"/>
</dbReference>
<keyword evidence="3" id="KW-0067">ATP-binding</keyword>
<protein>
    <recommendedName>
        <fullName evidence="5">DNA 3'-5' helicase</fullName>
        <ecNumber evidence="5">5.6.2.4</ecNumber>
    </recommendedName>
</protein>
<dbReference type="OrthoDB" id="2507344at2759"/>
<keyword evidence="12" id="KW-1185">Reference proteome</keyword>
<organism evidence="11 12">
    <name type="scientific">Collybiopsis confluens</name>
    <dbReference type="NCBI Taxonomy" id="2823264"/>
    <lineage>
        <taxon>Eukaryota</taxon>
        <taxon>Fungi</taxon>
        <taxon>Dikarya</taxon>
        <taxon>Basidiomycota</taxon>
        <taxon>Agaricomycotina</taxon>
        <taxon>Agaricomycetes</taxon>
        <taxon>Agaricomycetidae</taxon>
        <taxon>Agaricales</taxon>
        <taxon>Marasmiineae</taxon>
        <taxon>Omphalotaceae</taxon>
        <taxon>Collybiopsis</taxon>
    </lineage>
</organism>
<dbReference type="Pfam" id="PF00271">
    <property type="entry name" value="Helicase_C"/>
    <property type="match status" value="1"/>
</dbReference>
<dbReference type="GO" id="GO:0005737">
    <property type="term" value="C:cytoplasm"/>
    <property type="evidence" value="ECO:0007669"/>
    <property type="project" value="TreeGrafter"/>
</dbReference>
<comment type="similarity">
    <text evidence="1">Belongs to the helicase family. RecQ subfamily.</text>
</comment>
<accession>A0A8H5HWA9</accession>
<dbReference type="PROSITE" id="PS50157">
    <property type="entry name" value="ZINC_FINGER_C2H2_2"/>
    <property type="match status" value="1"/>
</dbReference>
<feature type="region of interest" description="Disordered" evidence="7">
    <location>
        <begin position="1719"/>
        <end position="1768"/>
    </location>
</feature>
<dbReference type="Pfam" id="PF00270">
    <property type="entry name" value="DEAD"/>
    <property type="match status" value="1"/>
</dbReference>
<comment type="catalytic activity">
    <reaction evidence="4">
        <text>Couples ATP hydrolysis with the unwinding of duplex DNA by translocating in the 3'-5' direction.</text>
        <dbReference type="EC" id="5.6.2.4"/>
    </reaction>
</comment>
<keyword evidence="6" id="KW-0862">Zinc</keyword>
<gene>
    <name evidence="11" type="ORF">D9757_004567</name>
</gene>
<dbReference type="GO" id="GO:0043138">
    <property type="term" value="F:3'-5' DNA helicase activity"/>
    <property type="evidence" value="ECO:0007669"/>
    <property type="project" value="UniProtKB-EC"/>
</dbReference>
<evidence type="ECO:0000313" key="12">
    <source>
        <dbReference type="Proteomes" id="UP000518752"/>
    </source>
</evidence>
<keyword evidence="6" id="KW-0479">Metal-binding</keyword>
<feature type="compositionally biased region" description="Low complexity" evidence="7">
    <location>
        <begin position="1735"/>
        <end position="1748"/>
    </location>
</feature>
<dbReference type="GO" id="GO:0009378">
    <property type="term" value="F:four-way junction helicase activity"/>
    <property type="evidence" value="ECO:0007669"/>
    <property type="project" value="TreeGrafter"/>
</dbReference>
<evidence type="ECO:0000256" key="4">
    <source>
        <dbReference type="ARBA" id="ARBA00034617"/>
    </source>
</evidence>
<evidence type="ECO:0000256" key="7">
    <source>
        <dbReference type="SAM" id="MobiDB-lite"/>
    </source>
</evidence>
<dbReference type="InterPro" id="IPR013087">
    <property type="entry name" value="Znf_C2H2_type"/>
</dbReference>
<dbReference type="GO" id="GO:0000724">
    <property type="term" value="P:double-strand break repair via homologous recombination"/>
    <property type="evidence" value="ECO:0007669"/>
    <property type="project" value="TreeGrafter"/>
</dbReference>
<evidence type="ECO:0000256" key="6">
    <source>
        <dbReference type="PROSITE-ProRule" id="PRU00042"/>
    </source>
</evidence>
<dbReference type="SUPFAM" id="SSF52540">
    <property type="entry name" value="P-loop containing nucleoside triphosphate hydrolases"/>
    <property type="match status" value="1"/>
</dbReference>
<dbReference type="EC" id="5.6.2.4" evidence="5"/>
<evidence type="ECO:0000256" key="5">
    <source>
        <dbReference type="ARBA" id="ARBA00034808"/>
    </source>
</evidence>
<evidence type="ECO:0000256" key="1">
    <source>
        <dbReference type="ARBA" id="ARBA00005446"/>
    </source>
</evidence>
<dbReference type="SMART" id="SM00487">
    <property type="entry name" value="DEXDc"/>
    <property type="match status" value="1"/>
</dbReference>
<feature type="domain" description="Helicase ATP-binding" evidence="9">
    <location>
        <begin position="1095"/>
        <end position="1254"/>
    </location>
</feature>
<dbReference type="GO" id="GO:0005634">
    <property type="term" value="C:nucleus"/>
    <property type="evidence" value="ECO:0007669"/>
    <property type="project" value="TreeGrafter"/>
</dbReference>
<feature type="domain" description="C2H2-type" evidence="8">
    <location>
        <begin position="1675"/>
        <end position="1703"/>
    </location>
</feature>
<dbReference type="GO" id="GO:0008270">
    <property type="term" value="F:zinc ion binding"/>
    <property type="evidence" value="ECO:0007669"/>
    <property type="project" value="UniProtKB-KW"/>
</dbReference>
<reference evidence="11 12" key="1">
    <citation type="journal article" date="2020" name="ISME J.">
        <title>Uncovering the hidden diversity of litter-decomposition mechanisms in mushroom-forming fungi.</title>
        <authorList>
            <person name="Floudas D."/>
            <person name="Bentzer J."/>
            <person name="Ahren D."/>
            <person name="Johansson T."/>
            <person name="Persson P."/>
            <person name="Tunlid A."/>
        </authorList>
    </citation>
    <scope>NUCLEOTIDE SEQUENCE [LARGE SCALE GENOMIC DNA]</scope>
    <source>
        <strain evidence="11 12">CBS 406.79</strain>
    </source>
</reference>
<evidence type="ECO:0000256" key="2">
    <source>
        <dbReference type="ARBA" id="ARBA00022741"/>
    </source>
</evidence>
<proteinExistence type="inferred from homology"/>
<dbReference type="InterPro" id="IPR001650">
    <property type="entry name" value="Helicase_C-like"/>
</dbReference>
<dbReference type="InterPro" id="IPR011545">
    <property type="entry name" value="DEAD/DEAH_box_helicase_dom"/>
</dbReference>
<dbReference type="GO" id="GO:0005524">
    <property type="term" value="F:ATP binding"/>
    <property type="evidence" value="ECO:0007669"/>
    <property type="project" value="UniProtKB-KW"/>
</dbReference>
<dbReference type="PROSITE" id="PS51192">
    <property type="entry name" value="HELICASE_ATP_BIND_1"/>
    <property type="match status" value="1"/>
</dbReference>
<evidence type="ECO:0000259" key="9">
    <source>
        <dbReference type="PROSITE" id="PS51192"/>
    </source>
</evidence>
<sequence>MSELEPMTSLLFDGKATMSWVSNLIFVTYDGPNSDVHANNYHSIENQITFKGNKITLIRRPDGKVPLYNNCRRTNHPDSDDLGSTDIDAQVVVPPRPPQSPINPNNNVERDGDEAIETGQAESFEMEGVENKTEKGKSMEIDLVDLGAHNNNQISQNKHTNDCKFAQNEATAEKLIRRIVYESESDEGEEESNLDIDIPPQNTTSKLFQGEAVQFLLQYGIKVDSTYKVVICLECQEILHFKNIYGHKVTKHYRNTQNLPSETCLPPNETLLAAISKLGGSDPVLLQPLDGPIERIPGVKVISGKKCSVGNCTGHVYASQRPLLYHQATHPDVNIVGRSTQTVPCQPLNLIKQYRQYIEVFPTDEVQGAQAIDLVLAAANSCGLLEFDSTFTLASTEREKSAVFAQTRWDELIVGVDVDSLIATASPKLLFGQLRFSLLRNGPIKAQPFRRPQEFGKTVTRDADNVTLFICFLIVHQESPITNFPVILHDECQSQLNCLNSELDKNTLSESDFGHLIHRTMWLLLSKQSNQFLENDEFCPYTRFLLASHLKQHGQICRAHAITPAISRIQWCLRATTAEELLDMVQRGFSNYDEALALVRKYISEGHQVLFNSLRQNMRLLSALAYRQQGMARFIWSTDRHTLSIDGFPIHIPSFIQNLHRTVADVTVHIKQLFRGYNMTTVLDQIDQSMIPDEGGQKRWFKDHIGNDEDRYSFINDELNDLNSGRLVLLQHLLESSNLFHWVDNSLVANRSKINQWFAELETVVHGLYYLVVTTWGGGARGTETEKLLYANHPRNTRNVFFINGFLTIITEYSKTQSIKGAGNLLARIPAFQVSRLLILVLSLVYPAAGYINCYLGADKLSCSPYFYEMFVLRGKSMTSDNFSKVLGEYNKINAGVELKLADFRQFMACVLISSTHSNFTELKDEDDNVQAAHQSFNHSVETGRKHYGLDDVGQGTRIAPDAIAHMQQVSLRWHAFMGMLHPILLKKIDPIPSGSTDGFNSAAVTETIKMQFRSLEDCMQVQFEGFEVRTHRFMVRMFESLSTQILDRLQPDSQVPSYQNPRRLPVPPHLRSALEIGLGRMFTGFKSPEQAELINSSRSNMHVIGILPTGGGKSLAFFGAAKIYPSSLFLVISPLIALTHDHEAHRVNLSIKGGIWGDPTINPHNAQVVFVSAHLAITEDFINWTMSLPIQKRLRRVFIDEAHQILTGKDYRVCFRIIKRLIMLRVPITCLTATILLRSIPSLLADLEIRDTSLVDEIRCYTGRKNLQYHIEQIHDSEEIFGRMELLVAEYSPRFDNKDRGIIYCRQILDVHEVGKRLGCPVYTGRMDDHERKSAAQRWREGKTTADCWIVCTEAFGQGVDYPHVRVTLHKDPWELINWVQETGRLGRDGQVGVSFTFWSQLPPLLHSYQVDDKGRHEMRLLLPSEECVRLSFAPLDRITHSCTALGGELCSRCIKSMLVPLALDVTDFPQTNKRLTHSIPNDTSSELIPISVQTNSDQLSAEHSAGEKDLSILKAIIEEVVSLTCPDCWINGQEHDPTESHIRGYTFDMQQNALRISWKSNENWPFCWICWVPFRRPCNHPPSTPGQPSKIEDCPYQITDSATGKKVPILPHLILLIFEHSVARVDAKEFNHLMAKDLGVHYYQLTQFDRLVQWIKEPISTEHPVHHHIRYMLACCSCPEIFDTLSDLQKHDNDIHGHQEESGLKRKRIPDFSTLSTLSSRVSTSPPLPPTPASSSFSSESCGSDPRPSKKPRVDPEVKPATTPFIPPMTLSTSSPPFILYDLDDALTGHADISALFDFIAAEFSKVLNNCAFHTVMTRSTTLHNKVYACSERAVSSPTGEYKKIFTKVLRVDKTIVGTVCCRCWCPQHAAFGDHPERKVCPKDGHRASWEDHWRMLGYLIFRVTALRDPIFSAVGIPLDSFSTIAEYASWLTQPAPSAPENMVTNFVVVAYTYFRLVTAKKIAMPKKGLTLDVFPLQIFIMGTVNVRYTFRYAFVEQLPHTQ</sequence>
<evidence type="ECO:0000259" key="10">
    <source>
        <dbReference type="PROSITE" id="PS51194"/>
    </source>
</evidence>
<keyword evidence="2" id="KW-0547">Nucleotide-binding</keyword>
<feature type="domain" description="Helicase C-terminal" evidence="10">
    <location>
        <begin position="1288"/>
        <end position="1431"/>
    </location>
</feature>
<dbReference type="EMBL" id="JAACJN010000013">
    <property type="protein sequence ID" value="KAF5390736.1"/>
    <property type="molecule type" value="Genomic_DNA"/>
</dbReference>
<dbReference type="PANTHER" id="PTHR13710">
    <property type="entry name" value="DNA HELICASE RECQ FAMILY MEMBER"/>
    <property type="match status" value="1"/>
</dbReference>
<evidence type="ECO:0000256" key="3">
    <source>
        <dbReference type="ARBA" id="ARBA00022840"/>
    </source>
</evidence>
<dbReference type="PROSITE" id="PS51194">
    <property type="entry name" value="HELICASE_CTER"/>
    <property type="match status" value="1"/>
</dbReference>
<dbReference type="InterPro" id="IPR014001">
    <property type="entry name" value="Helicase_ATP-bd"/>
</dbReference>
<comment type="caution">
    <text evidence="11">The sequence shown here is derived from an EMBL/GenBank/DDBJ whole genome shotgun (WGS) entry which is preliminary data.</text>
</comment>
<dbReference type="GO" id="GO:0003676">
    <property type="term" value="F:nucleic acid binding"/>
    <property type="evidence" value="ECO:0007669"/>
    <property type="project" value="InterPro"/>
</dbReference>
<dbReference type="Proteomes" id="UP000518752">
    <property type="component" value="Unassembled WGS sequence"/>
</dbReference>
<dbReference type="SMART" id="SM00490">
    <property type="entry name" value="HELICc"/>
    <property type="match status" value="1"/>
</dbReference>
<evidence type="ECO:0000259" key="8">
    <source>
        <dbReference type="PROSITE" id="PS50157"/>
    </source>
</evidence>
<dbReference type="PROSITE" id="PS00028">
    <property type="entry name" value="ZINC_FINGER_C2H2_1"/>
    <property type="match status" value="1"/>
</dbReference>
<evidence type="ECO:0000313" key="11">
    <source>
        <dbReference type="EMBL" id="KAF5390736.1"/>
    </source>
</evidence>